<sequence length="158" mass="17045">MKLEGKAAAERDSQLHAQRLRQAGLRVTRPRLLVLEVLEDAGGHRSVDELVAALRHRGTPLPRATVYNVVNALLAHGLILAADAGPGRALFEAGKTWHHHFVCRDCGVIIDVPCVRGEKPCLEPDLPGVEVDEAQVIWRGRCPQCAGAVQQVANTGSS</sequence>
<keyword evidence="8" id="KW-0805">Transcription regulation</keyword>
<keyword evidence="4" id="KW-0678">Repressor</keyword>
<feature type="binding site" evidence="11">
    <location>
        <position position="106"/>
    </location>
    <ligand>
        <name>Zn(2+)</name>
        <dbReference type="ChEBI" id="CHEBI:29105"/>
    </ligand>
</feature>
<keyword evidence="10" id="KW-0804">Transcription</keyword>
<reference evidence="13" key="1">
    <citation type="journal article" date="2020" name="mSystems">
        <title>Genome- and Community-Level Interaction Insights into Carbon Utilization and Element Cycling Functions of Hydrothermarchaeota in Hydrothermal Sediment.</title>
        <authorList>
            <person name="Zhou Z."/>
            <person name="Liu Y."/>
            <person name="Xu W."/>
            <person name="Pan J."/>
            <person name="Luo Z.H."/>
            <person name="Li M."/>
        </authorList>
    </citation>
    <scope>NUCLEOTIDE SEQUENCE [LARGE SCALE GENOMIC DNA]</scope>
    <source>
        <strain evidence="13">SpSt-210</strain>
    </source>
</reference>
<evidence type="ECO:0000256" key="6">
    <source>
        <dbReference type="ARBA" id="ARBA00022833"/>
    </source>
</evidence>
<evidence type="ECO:0000256" key="4">
    <source>
        <dbReference type="ARBA" id="ARBA00022491"/>
    </source>
</evidence>
<protein>
    <submittedName>
        <fullName evidence="13">Transcriptional repressor</fullName>
    </submittedName>
</protein>
<dbReference type="Gene3D" id="1.10.10.10">
    <property type="entry name" value="Winged helix-like DNA-binding domain superfamily/Winged helix DNA-binding domain"/>
    <property type="match status" value="1"/>
</dbReference>
<keyword evidence="6 11" id="KW-0862">Zinc</keyword>
<dbReference type="GO" id="GO:0000976">
    <property type="term" value="F:transcription cis-regulatory region binding"/>
    <property type="evidence" value="ECO:0007669"/>
    <property type="project" value="TreeGrafter"/>
</dbReference>
<organism evidence="13">
    <name type="scientific">Thermorudis peleae</name>
    <dbReference type="NCBI Taxonomy" id="1382356"/>
    <lineage>
        <taxon>Bacteria</taxon>
        <taxon>Pseudomonadati</taxon>
        <taxon>Thermomicrobiota</taxon>
        <taxon>Thermomicrobia</taxon>
        <taxon>Thermomicrobia incertae sedis</taxon>
        <taxon>Thermorudis</taxon>
    </lineage>
</organism>
<feature type="binding site" evidence="12">
    <location>
        <position position="118"/>
    </location>
    <ligand>
        <name>Fe cation</name>
        <dbReference type="ChEBI" id="CHEBI:24875"/>
    </ligand>
</feature>
<evidence type="ECO:0000256" key="2">
    <source>
        <dbReference type="ARBA" id="ARBA00007957"/>
    </source>
</evidence>
<keyword evidence="3" id="KW-0963">Cytoplasm</keyword>
<dbReference type="Pfam" id="PF01475">
    <property type="entry name" value="FUR"/>
    <property type="match status" value="1"/>
</dbReference>
<evidence type="ECO:0000256" key="9">
    <source>
        <dbReference type="ARBA" id="ARBA00023125"/>
    </source>
</evidence>
<name>A0A831TGI0_9BACT</name>
<feature type="binding site" evidence="11">
    <location>
        <position position="103"/>
    </location>
    <ligand>
        <name>Zn(2+)</name>
        <dbReference type="ChEBI" id="CHEBI:29105"/>
    </ligand>
</feature>
<dbReference type="GO" id="GO:0045892">
    <property type="term" value="P:negative regulation of DNA-templated transcription"/>
    <property type="evidence" value="ECO:0007669"/>
    <property type="project" value="TreeGrafter"/>
</dbReference>
<comment type="similarity">
    <text evidence="2">Belongs to the Fur family.</text>
</comment>
<dbReference type="GO" id="GO:0008270">
    <property type="term" value="F:zinc ion binding"/>
    <property type="evidence" value="ECO:0007669"/>
    <property type="project" value="TreeGrafter"/>
</dbReference>
<dbReference type="InterPro" id="IPR002481">
    <property type="entry name" value="FUR"/>
</dbReference>
<dbReference type="CDD" id="cd07153">
    <property type="entry name" value="Fur_like"/>
    <property type="match status" value="1"/>
</dbReference>
<dbReference type="GO" id="GO:0005737">
    <property type="term" value="C:cytoplasm"/>
    <property type="evidence" value="ECO:0007669"/>
    <property type="project" value="UniProtKB-SubCell"/>
</dbReference>
<dbReference type="AlphaFoldDB" id="A0A831TGI0"/>
<evidence type="ECO:0000256" key="5">
    <source>
        <dbReference type="ARBA" id="ARBA00022723"/>
    </source>
</evidence>
<keyword evidence="5 11" id="KW-0479">Metal-binding</keyword>
<evidence type="ECO:0000256" key="1">
    <source>
        <dbReference type="ARBA" id="ARBA00004496"/>
    </source>
</evidence>
<evidence type="ECO:0000256" key="11">
    <source>
        <dbReference type="PIRSR" id="PIRSR602481-1"/>
    </source>
</evidence>
<dbReference type="PANTHER" id="PTHR33202:SF18">
    <property type="entry name" value="TRANSCRIPTIONAL REGULATOR FURA"/>
    <property type="match status" value="1"/>
</dbReference>
<comment type="caution">
    <text evidence="13">The sequence shown here is derived from an EMBL/GenBank/DDBJ whole genome shotgun (WGS) entry which is preliminary data.</text>
</comment>
<keyword evidence="7 12" id="KW-0408">Iron</keyword>
<dbReference type="InterPro" id="IPR036388">
    <property type="entry name" value="WH-like_DNA-bd_sf"/>
</dbReference>
<comment type="cofactor">
    <cofactor evidence="12">
        <name>Mn(2+)</name>
        <dbReference type="ChEBI" id="CHEBI:29035"/>
    </cofactor>
    <cofactor evidence="12">
        <name>Fe(2+)</name>
        <dbReference type="ChEBI" id="CHEBI:29033"/>
    </cofactor>
    <text evidence="12">Binds 1 Mn(2+) or Fe(2+) ion per subunit.</text>
</comment>
<dbReference type="SUPFAM" id="SSF46785">
    <property type="entry name" value="Winged helix' DNA-binding domain"/>
    <property type="match status" value="1"/>
</dbReference>
<dbReference type="Gene3D" id="3.30.1490.190">
    <property type="match status" value="1"/>
</dbReference>
<evidence type="ECO:0000256" key="7">
    <source>
        <dbReference type="ARBA" id="ARBA00023004"/>
    </source>
</evidence>
<evidence type="ECO:0000256" key="12">
    <source>
        <dbReference type="PIRSR" id="PIRSR602481-2"/>
    </source>
</evidence>
<dbReference type="PANTHER" id="PTHR33202">
    <property type="entry name" value="ZINC UPTAKE REGULATION PROTEIN"/>
    <property type="match status" value="1"/>
</dbReference>
<keyword evidence="9" id="KW-0238">DNA-binding</keyword>
<feature type="binding site" evidence="11">
    <location>
        <position position="145"/>
    </location>
    <ligand>
        <name>Zn(2+)</name>
        <dbReference type="ChEBI" id="CHEBI:29105"/>
    </ligand>
</feature>
<comment type="cofactor">
    <cofactor evidence="11">
        <name>Zn(2+)</name>
        <dbReference type="ChEBI" id="CHEBI:29105"/>
    </cofactor>
    <text evidence="11">Binds 1 zinc ion per subunit.</text>
</comment>
<proteinExistence type="inferred from homology"/>
<dbReference type="InterPro" id="IPR036390">
    <property type="entry name" value="WH_DNA-bd_sf"/>
</dbReference>
<evidence type="ECO:0000256" key="8">
    <source>
        <dbReference type="ARBA" id="ARBA00023015"/>
    </source>
</evidence>
<dbReference type="GO" id="GO:1900376">
    <property type="term" value="P:regulation of secondary metabolite biosynthetic process"/>
    <property type="evidence" value="ECO:0007669"/>
    <property type="project" value="TreeGrafter"/>
</dbReference>
<evidence type="ECO:0000256" key="3">
    <source>
        <dbReference type="ARBA" id="ARBA00022490"/>
    </source>
</evidence>
<accession>A0A831TGI0</accession>
<gene>
    <name evidence="13" type="ORF">ENP34_09430</name>
</gene>
<feature type="binding site" evidence="11">
    <location>
        <position position="142"/>
    </location>
    <ligand>
        <name>Zn(2+)</name>
        <dbReference type="ChEBI" id="CHEBI:29105"/>
    </ligand>
</feature>
<comment type="subcellular location">
    <subcellularLocation>
        <location evidence="1">Cytoplasm</location>
    </subcellularLocation>
</comment>
<evidence type="ECO:0000256" key="10">
    <source>
        <dbReference type="ARBA" id="ARBA00023163"/>
    </source>
</evidence>
<evidence type="ECO:0000313" key="13">
    <source>
        <dbReference type="EMBL" id="HEG91641.1"/>
    </source>
</evidence>
<dbReference type="InterPro" id="IPR043135">
    <property type="entry name" value="Fur_C"/>
</dbReference>
<dbReference type="EMBL" id="DSIY01000219">
    <property type="protein sequence ID" value="HEG91641.1"/>
    <property type="molecule type" value="Genomic_DNA"/>
</dbReference>
<dbReference type="GO" id="GO:0003700">
    <property type="term" value="F:DNA-binding transcription factor activity"/>
    <property type="evidence" value="ECO:0007669"/>
    <property type="project" value="InterPro"/>
</dbReference>